<dbReference type="InterPro" id="IPR029442">
    <property type="entry name" value="GyrI-like"/>
</dbReference>
<evidence type="ECO:0000259" key="1">
    <source>
        <dbReference type="Pfam" id="PF06445"/>
    </source>
</evidence>
<comment type="caution">
    <text evidence="2">The sequence shown here is derived from an EMBL/GenBank/DDBJ whole genome shotgun (WGS) entry which is preliminary data.</text>
</comment>
<dbReference type="Proteomes" id="UP001208938">
    <property type="component" value="Unassembled WGS sequence"/>
</dbReference>
<proteinExistence type="predicted"/>
<evidence type="ECO:0000313" key="3">
    <source>
        <dbReference type="Proteomes" id="UP001208938"/>
    </source>
</evidence>
<dbReference type="Gene3D" id="3.20.80.10">
    <property type="entry name" value="Regulatory factor, effector binding domain"/>
    <property type="match status" value="1"/>
</dbReference>
<sequence>MSKDPLLGGKPGIIQRVQVPPLRYFAIDGQGAPGGDVYGTAVAALYGLAYGARFAGKARGHDDKVGPLEGLWWADDMAAFLTGDRAVWRWTMMIRAPGWLDEATLTPLRAAAIAKRRKDKPEVAEALAEVTLKAVDEGECLQALHLGAYADEAPLIARMHAQAAEQGLSLHGQHHEIYLSDPNRTAPEKLKTILRQPVRALT</sequence>
<gene>
    <name evidence="2" type="ORF">OKW52_18600</name>
</gene>
<feature type="domain" description="GyrI-like small molecule binding" evidence="1">
    <location>
        <begin position="17"/>
        <end position="198"/>
    </location>
</feature>
<protein>
    <submittedName>
        <fullName evidence="2">GyrI-like domain-containing protein</fullName>
    </submittedName>
</protein>
<organism evidence="2 3">
    <name type="scientific">Pararhodobacter zhoushanensis</name>
    <dbReference type="NCBI Taxonomy" id="2479545"/>
    <lineage>
        <taxon>Bacteria</taxon>
        <taxon>Pseudomonadati</taxon>
        <taxon>Pseudomonadota</taxon>
        <taxon>Alphaproteobacteria</taxon>
        <taxon>Rhodobacterales</taxon>
        <taxon>Paracoccaceae</taxon>
        <taxon>Pararhodobacter</taxon>
    </lineage>
</organism>
<reference evidence="2 3" key="1">
    <citation type="submission" date="2022-10" db="EMBL/GenBank/DDBJ databases">
        <title>Pararhodobacter sp. nov., isolated from marine algae.</title>
        <authorList>
            <person name="Choi B.J."/>
            <person name="Kim J.M."/>
            <person name="Lee J.K."/>
            <person name="Choi D.G."/>
            <person name="Jeon C.O."/>
        </authorList>
    </citation>
    <scope>NUCLEOTIDE SEQUENCE [LARGE SCALE GENOMIC DNA]</scope>
    <source>
        <strain evidence="2 3">ZQ420</strain>
    </source>
</reference>
<evidence type="ECO:0000313" key="2">
    <source>
        <dbReference type="EMBL" id="MCW1934211.1"/>
    </source>
</evidence>
<dbReference type="EMBL" id="JAPDFL010000001">
    <property type="protein sequence ID" value="MCW1934211.1"/>
    <property type="molecule type" value="Genomic_DNA"/>
</dbReference>
<keyword evidence="3" id="KW-1185">Reference proteome</keyword>
<dbReference type="Pfam" id="PF06445">
    <property type="entry name" value="GyrI-like"/>
    <property type="match status" value="1"/>
</dbReference>
<name>A0ABT3H301_9RHOB</name>
<dbReference type="InterPro" id="IPR011256">
    <property type="entry name" value="Reg_factor_effector_dom_sf"/>
</dbReference>
<accession>A0ABT3H301</accession>
<dbReference type="RefSeq" id="WP_264507026.1">
    <property type="nucleotide sequence ID" value="NZ_JAPDFL010000001.1"/>
</dbReference>